<dbReference type="PANTHER" id="PTHR11365">
    <property type="entry name" value="5-OXOPROLINASE RELATED"/>
    <property type="match status" value="1"/>
</dbReference>
<name>A0A3E0DKP3_9GAMM</name>
<dbReference type="InterPro" id="IPR045079">
    <property type="entry name" value="Oxoprolinase-like"/>
</dbReference>
<dbReference type="GO" id="GO:0016787">
    <property type="term" value="F:hydrolase activity"/>
    <property type="evidence" value="ECO:0007669"/>
    <property type="project" value="InterPro"/>
</dbReference>
<dbReference type="InterPro" id="IPR002821">
    <property type="entry name" value="Hydantoinase_A"/>
</dbReference>
<dbReference type="InterPro" id="IPR043129">
    <property type="entry name" value="ATPase_NBD"/>
</dbReference>
<protein>
    <submittedName>
        <fullName evidence="3">Hydantoinase/oxoprolinase-like protein</fullName>
    </submittedName>
</protein>
<evidence type="ECO:0000313" key="4">
    <source>
        <dbReference type="Proteomes" id="UP000256542"/>
    </source>
</evidence>
<dbReference type="AlphaFoldDB" id="A0A3E0DKP3"/>
<dbReference type="Proteomes" id="UP000256542">
    <property type="component" value="Unassembled WGS sequence"/>
</dbReference>
<organism evidence="3 4">
    <name type="scientific">Marinomonas pollencensis</name>
    <dbReference type="NCBI Taxonomy" id="491954"/>
    <lineage>
        <taxon>Bacteria</taxon>
        <taxon>Pseudomonadati</taxon>
        <taxon>Pseudomonadota</taxon>
        <taxon>Gammaproteobacteria</taxon>
        <taxon>Oceanospirillales</taxon>
        <taxon>Oceanospirillaceae</taxon>
        <taxon>Marinomonas</taxon>
    </lineage>
</organism>
<gene>
    <name evidence="3" type="ORF">DFP81_10663</name>
</gene>
<keyword evidence="4" id="KW-1185">Reference proteome</keyword>
<evidence type="ECO:0000313" key="3">
    <source>
        <dbReference type="EMBL" id="REG83203.1"/>
    </source>
</evidence>
<feature type="domain" description="Hydantoinase A/oxoprolinase" evidence="1">
    <location>
        <begin position="195"/>
        <end position="366"/>
    </location>
</feature>
<proteinExistence type="predicted"/>
<evidence type="ECO:0000259" key="2">
    <source>
        <dbReference type="Pfam" id="PF05378"/>
    </source>
</evidence>
<dbReference type="SUPFAM" id="SSF53067">
    <property type="entry name" value="Actin-like ATPase domain"/>
    <property type="match status" value="2"/>
</dbReference>
<dbReference type="Gene3D" id="3.30.420.40">
    <property type="match status" value="1"/>
</dbReference>
<dbReference type="PANTHER" id="PTHR11365:SF10">
    <property type="entry name" value="HYDANTOINASE_OXOPROLINASE"/>
    <property type="match status" value="1"/>
</dbReference>
<evidence type="ECO:0000259" key="1">
    <source>
        <dbReference type="Pfam" id="PF01968"/>
    </source>
</evidence>
<dbReference type="Pfam" id="PF05378">
    <property type="entry name" value="Hydant_A_N"/>
    <property type="match status" value="1"/>
</dbReference>
<comment type="caution">
    <text evidence="3">The sequence shown here is derived from an EMBL/GenBank/DDBJ whole genome shotgun (WGS) entry which is preliminary data.</text>
</comment>
<accession>A0A3E0DKP3</accession>
<dbReference type="Pfam" id="PF01968">
    <property type="entry name" value="Hydantoinase_A"/>
    <property type="match status" value="1"/>
</dbReference>
<dbReference type="InterPro" id="IPR008040">
    <property type="entry name" value="Hydant_A_N"/>
</dbReference>
<dbReference type="OrthoDB" id="9768323at2"/>
<dbReference type="RefSeq" id="WP_115897690.1">
    <property type="nucleotide sequence ID" value="NZ_QUNG01000006.1"/>
</dbReference>
<dbReference type="EMBL" id="QUNG01000006">
    <property type="protein sequence ID" value="REG83203.1"/>
    <property type="molecule type" value="Genomic_DNA"/>
</dbReference>
<reference evidence="3 4" key="1">
    <citation type="submission" date="2018-08" db="EMBL/GenBank/DDBJ databases">
        <title>Genomic Encyclopedia of Type Strains, Phase III (KMG-III): the genomes of soil and plant-associated and newly described type strains.</title>
        <authorList>
            <person name="Whitman W."/>
        </authorList>
    </citation>
    <scope>NUCLEOTIDE SEQUENCE [LARGE SCALE GENOMIC DNA]</scope>
    <source>
        <strain evidence="3 4">CECT 7375</strain>
    </source>
</reference>
<feature type="domain" description="Hydantoinase/oxoprolinase N-terminal" evidence="2">
    <location>
        <begin position="6"/>
        <end position="175"/>
    </location>
</feature>
<sequence>MTINYRLGIDVGGTNTDGVLLDDALNCVAKVKVSTTLDISTGIDNAVASLLRKAQISGAQIKHAMLGTTQCTNAIVEKKGLDRVGMIRLALPSGSAIPPLSGWSQSWKELLGEHFYEAHGGYEYDGQMIAEIDEREIRQLCGQMKGQVDSIAICGVFSPVNGEQELKVAEWVSEEMPDMDISLSHKVGSLGILERENATILNAALQGTAKRFVDGFCAALEKYAIHVSPYFGQNDGTLMSKEYALKYPILTVACGPTNSIRGASHLTKLSDAIVVDVGGTTSDVGVLMQGYPRESSLAVSLGEVRTNFRMPDILAIAIGGGTRVAFSAGEPVLGPDSVGHQISEKALSFGGDVLTLTDVALSLGVMTWSGAPPQEIDLSPAQARCVYTKMLLTVEEAIDKMKTSAEQVPVILVGGGSALLPDHFEGASQVIRPEHFEVANAIGVALGEISGQLDKIVSIDPAQRHTRLAQLEQEVQAMAIQAGACPNSVSVIERSEIPLSYLKGNMVHVKMKAAGKIH</sequence>